<feature type="signal peptide" evidence="1">
    <location>
        <begin position="1"/>
        <end position="17"/>
    </location>
</feature>
<keyword evidence="1" id="KW-0732">Signal</keyword>
<evidence type="ECO:0000256" key="1">
    <source>
        <dbReference type="SAM" id="SignalP"/>
    </source>
</evidence>
<evidence type="ECO:0000313" key="3">
    <source>
        <dbReference type="Proteomes" id="UP001549920"/>
    </source>
</evidence>
<evidence type="ECO:0000313" key="2">
    <source>
        <dbReference type="EMBL" id="KAL0895581.1"/>
    </source>
</evidence>
<dbReference type="PANTHER" id="PTHR11008:SF9">
    <property type="entry name" value="PROTEIN TAKEOUT-LIKE PROTEIN"/>
    <property type="match status" value="1"/>
</dbReference>
<dbReference type="InterPro" id="IPR038606">
    <property type="entry name" value="To_sf"/>
</dbReference>
<dbReference type="Pfam" id="PF06585">
    <property type="entry name" value="JHBP"/>
    <property type="match status" value="1"/>
</dbReference>
<dbReference type="EMBL" id="JBEUOH010000003">
    <property type="protein sequence ID" value="KAL0895581.1"/>
    <property type="molecule type" value="Genomic_DNA"/>
</dbReference>
<feature type="chain" id="PRO_5046107900" evidence="1">
    <location>
        <begin position="18"/>
        <end position="258"/>
    </location>
</feature>
<proteinExistence type="predicted"/>
<protein>
    <submittedName>
        <fullName evidence="2">Uncharacterized protein</fullName>
    </submittedName>
</protein>
<dbReference type="SMART" id="SM00700">
    <property type="entry name" value="JHBP"/>
    <property type="match status" value="1"/>
</dbReference>
<dbReference type="Gene3D" id="3.15.10.30">
    <property type="entry name" value="Haemolymph juvenile hormone binding protein"/>
    <property type="match status" value="1"/>
</dbReference>
<dbReference type="SUPFAM" id="SSF55394">
    <property type="entry name" value="Bactericidal permeability-increasing protein, BPI"/>
    <property type="match status" value="1"/>
</dbReference>
<dbReference type="InterPro" id="IPR010562">
    <property type="entry name" value="Haemolymph_juvenile_hormone-bd"/>
</dbReference>
<dbReference type="InterPro" id="IPR017943">
    <property type="entry name" value="Bactericidal_perm-incr_a/b_dom"/>
</dbReference>
<name>A0ABR3IH77_LOXSC</name>
<dbReference type="PANTHER" id="PTHR11008">
    <property type="entry name" value="PROTEIN TAKEOUT-LIKE PROTEIN"/>
    <property type="match status" value="1"/>
</dbReference>
<comment type="caution">
    <text evidence="2">The sequence shown here is derived from an EMBL/GenBank/DDBJ whole genome shotgun (WGS) entry which is preliminary data.</text>
</comment>
<sequence length="258" mass="28780">MRVAYLVLLSLLAFANAGPAIQNNLEFGDELSLEDNVVGFYNTLEYQQRSLIAETIRNTLEGFRDVVINGNDVVPVLDPFVIDHIGPFLYTNTGVRGEGNVRNLRVEGLKWYLVDRVNFNAFRLTLGVQITVPWIITTADYDARASVAFFTHNAGGNIRVFVNRLVVSVDLRLGTNIFGGSLFLRQLDIKLDIHDTHIQLTGMFGSSLVNNFISSMVQSVTQEVIQSQLETVSQTVSEQLFDVINEFLKDFTIADISG</sequence>
<dbReference type="Proteomes" id="UP001549920">
    <property type="component" value="Unassembled WGS sequence"/>
</dbReference>
<gene>
    <name evidence="2" type="ORF">ABMA27_011679</name>
</gene>
<reference evidence="2 3" key="1">
    <citation type="submission" date="2024-06" db="EMBL/GenBank/DDBJ databases">
        <title>A chromosome-level genome assembly of beet webworm, Loxostege sticticalis.</title>
        <authorList>
            <person name="Zhang Y."/>
        </authorList>
    </citation>
    <scope>NUCLEOTIDE SEQUENCE [LARGE SCALE GENOMIC DNA]</scope>
    <source>
        <strain evidence="2">AQ026</strain>
        <tissue evidence="2">Whole body</tissue>
    </source>
</reference>
<accession>A0ABR3IH77</accession>
<keyword evidence="3" id="KW-1185">Reference proteome</keyword>
<organism evidence="2 3">
    <name type="scientific">Loxostege sticticalis</name>
    <name type="common">Beet webworm moth</name>
    <dbReference type="NCBI Taxonomy" id="481309"/>
    <lineage>
        <taxon>Eukaryota</taxon>
        <taxon>Metazoa</taxon>
        <taxon>Ecdysozoa</taxon>
        <taxon>Arthropoda</taxon>
        <taxon>Hexapoda</taxon>
        <taxon>Insecta</taxon>
        <taxon>Pterygota</taxon>
        <taxon>Neoptera</taxon>
        <taxon>Endopterygota</taxon>
        <taxon>Lepidoptera</taxon>
        <taxon>Glossata</taxon>
        <taxon>Ditrysia</taxon>
        <taxon>Pyraloidea</taxon>
        <taxon>Crambidae</taxon>
        <taxon>Pyraustinae</taxon>
        <taxon>Loxostege</taxon>
    </lineage>
</organism>